<evidence type="ECO:0000313" key="4">
    <source>
        <dbReference type="EMBL" id="KIM28858.1"/>
    </source>
</evidence>
<comment type="subcellular location">
    <subcellularLocation>
        <location evidence="1">Membrane</location>
    </subcellularLocation>
</comment>
<name>A0A0C2WRR6_SERVB</name>
<organism evidence="4 5">
    <name type="scientific">Serendipita vermifera MAFF 305830</name>
    <dbReference type="NCBI Taxonomy" id="933852"/>
    <lineage>
        <taxon>Eukaryota</taxon>
        <taxon>Fungi</taxon>
        <taxon>Dikarya</taxon>
        <taxon>Basidiomycota</taxon>
        <taxon>Agaricomycotina</taxon>
        <taxon>Agaricomycetes</taxon>
        <taxon>Sebacinales</taxon>
        <taxon>Serendipitaceae</taxon>
        <taxon>Serendipita</taxon>
    </lineage>
</organism>
<dbReference type="InterPro" id="IPR040096">
    <property type="entry name" value="Ric1"/>
</dbReference>
<keyword evidence="2" id="KW-0472">Membrane</keyword>
<keyword evidence="5" id="KW-1185">Reference proteome</keyword>
<accession>A0A0C2WRR6</accession>
<dbReference type="SUPFAM" id="SSF82171">
    <property type="entry name" value="DPP6 N-terminal domain-like"/>
    <property type="match status" value="1"/>
</dbReference>
<dbReference type="OrthoDB" id="67540at2759"/>
<dbReference type="HOGENOM" id="CLU_002060_1_0_1"/>
<dbReference type="EMBL" id="KN824291">
    <property type="protein sequence ID" value="KIM28858.1"/>
    <property type="molecule type" value="Genomic_DNA"/>
</dbReference>
<dbReference type="InterPro" id="IPR009771">
    <property type="entry name" value="RIC1_C"/>
</dbReference>
<dbReference type="Pfam" id="PF25440">
    <property type="entry name" value="Beta-prop_RIC1_2nd"/>
    <property type="match status" value="1"/>
</dbReference>
<evidence type="ECO:0000256" key="1">
    <source>
        <dbReference type="ARBA" id="ARBA00004370"/>
    </source>
</evidence>
<dbReference type="Pfam" id="PF07064">
    <property type="entry name" value="RIC1"/>
    <property type="match status" value="1"/>
</dbReference>
<sequence>MYFATNSARILSGLQDTITTGYDVLGLCVNARKTHFCVLTESEIAVWKVRPPLLLASLARTAVSLEEHGRNKTVFWSPDGSQIAVETTVSHIVLVNLYQTPDFIPFSRLGTPHATQGTFLPGPGEGPGLDGLFLQLHGVISIDGQLSCLSPRSGHLFFSTKEPAAVQRMPWPQSDGTAPSDLGHDTWMLDSKNFPWLQGEEGKVTVNRIHHVKNSHAEGWITTDGHAYFVQFVQDPAALSTSVDSVDSEEPTGLWVGSCIYPREQTPKPASVPSSFDKATEIAINPGFSVVAIGLEGGDLLYTSFPLQDGTSPAPTVLKIPEMPVGKSSGCIKTLEWTSDGYALAVGWESGWAIVSVGGRFLTWSSEVMSSGIVLQDQFMQGITSLFWGPGNFELFVTSRNQENQGTSQIAIVSFAKSSFATQQTPDNTRYAFLTMDDRVLVYRGADQPDMSVINPESDVWQSIKIPIDYIANNWPLRYSTISSDGRLIAVAGRRGLTHYSLASGRWKLFTHASHEQAFVVRGGILWFHHVLIAAVEMASKAYQIQLYSRDLELTAHTILHTEIFEAPIITISLIDNSLLVYTASNELYHYLVVPTADTVALHSCGSISFEGVVVSPHLVRGMSWMIPPTQKNFGDAADDMTAATILLLVGGQLVLLTPRKNSARNVKYDLRILADRIEFCWIHLRGVGALENSLWGYDGEALRIWLDALTISSHKESSPYVSSVVENVRLPLEFYPLSVLMDKGIIIGAEQEILVRSSLSFVIFRHNTNSHLFIHHILRYHLQKNQVKEAVQFATPYQSLVFFSHSLEVLLHTVLESEDDAEEHESILPAVIEFLDHFDASLEVVVGCARKTEMTRWKRLFDAVGNPRALFEACLREERLPSAASYLLVLHNLQQLDETSSDAVRLLSRAIEVKAWDIAKDLMRFLRSIDEDGNVLNDVLKQVGLD</sequence>
<dbReference type="GO" id="GO:0006886">
    <property type="term" value="P:intracellular protein transport"/>
    <property type="evidence" value="ECO:0007669"/>
    <property type="project" value="InterPro"/>
</dbReference>
<dbReference type="GO" id="GO:0034066">
    <property type="term" value="C:Ric1-Rgp1 guanyl-nucleotide exchange factor complex"/>
    <property type="evidence" value="ECO:0007669"/>
    <property type="project" value="InterPro"/>
</dbReference>
<dbReference type="GO" id="GO:0005829">
    <property type="term" value="C:cytosol"/>
    <property type="evidence" value="ECO:0007669"/>
    <property type="project" value="TreeGrafter"/>
</dbReference>
<evidence type="ECO:0000256" key="2">
    <source>
        <dbReference type="ARBA" id="ARBA00023136"/>
    </source>
</evidence>
<evidence type="ECO:0000313" key="5">
    <source>
        <dbReference type="Proteomes" id="UP000054097"/>
    </source>
</evidence>
<evidence type="ECO:0000259" key="3">
    <source>
        <dbReference type="Pfam" id="PF07064"/>
    </source>
</evidence>
<protein>
    <recommendedName>
        <fullName evidence="3">RIC1 C-terminal alpha solenoid region domain-containing protein</fullName>
    </recommendedName>
</protein>
<gene>
    <name evidence="4" type="ORF">M408DRAFT_16229</name>
</gene>
<dbReference type="STRING" id="933852.A0A0C2WRR6"/>
<reference evidence="4 5" key="1">
    <citation type="submission" date="2014-04" db="EMBL/GenBank/DDBJ databases">
        <authorList>
            <consortium name="DOE Joint Genome Institute"/>
            <person name="Kuo A."/>
            <person name="Zuccaro A."/>
            <person name="Kohler A."/>
            <person name="Nagy L.G."/>
            <person name="Floudas D."/>
            <person name="Copeland A."/>
            <person name="Barry K.W."/>
            <person name="Cichocki N."/>
            <person name="Veneault-Fourrey C."/>
            <person name="LaButti K."/>
            <person name="Lindquist E.A."/>
            <person name="Lipzen A."/>
            <person name="Lundell T."/>
            <person name="Morin E."/>
            <person name="Murat C."/>
            <person name="Sun H."/>
            <person name="Tunlid A."/>
            <person name="Henrissat B."/>
            <person name="Grigoriev I.V."/>
            <person name="Hibbett D.S."/>
            <person name="Martin F."/>
            <person name="Nordberg H.P."/>
            <person name="Cantor M.N."/>
            <person name="Hua S.X."/>
        </authorList>
    </citation>
    <scope>NUCLEOTIDE SEQUENCE [LARGE SCALE GENOMIC DNA]</scope>
    <source>
        <strain evidence="4 5">MAFF 305830</strain>
    </source>
</reference>
<reference evidence="5" key="2">
    <citation type="submission" date="2015-01" db="EMBL/GenBank/DDBJ databases">
        <title>Evolutionary Origins and Diversification of the Mycorrhizal Mutualists.</title>
        <authorList>
            <consortium name="DOE Joint Genome Institute"/>
            <consortium name="Mycorrhizal Genomics Consortium"/>
            <person name="Kohler A."/>
            <person name="Kuo A."/>
            <person name="Nagy L.G."/>
            <person name="Floudas D."/>
            <person name="Copeland A."/>
            <person name="Barry K.W."/>
            <person name="Cichocki N."/>
            <person name="Veneault-Fourrey C."/>
            <person name="LaButti K."/>
            <person name="Lindquist E.A."/>
            <person name="Lipzen A."/>
            <person name="Lundell T."/>
            <person name="Morin E."/>
            <person name="Murat C."/>
            <person name="Riley R."/>
            <person name="Ohm R."/>
            <person name="Sun H."/>
            <person name="Tunlid A."/>
            <person name="Henrissat B."/>
            <person name="Grigoriev I.V."/>
            <person name="Hibbett D.S."/>
            <person name="Martin F."/>
        </authorList>
    </citation>
    <scope>NUCLEOTIDE SEQUENCE [LARGE SCALE GENOMIC DNA]</scope>
    <source>
        <strain evidence="5">MAFF 305830</strain>
    </source>
</reference>
<dbReference type="PANTHER" id="PTHR22746:SF10">
    <property type="entry name" value="GUANINE NUCLEOTIDE EXCHANGE FACTOR SUBUNIT RIC1"/>
    <property type="match status" value="1"/>
</dbReference>
<dbReference type="GO" id="GO:0000139">
    <property type="term" value="C:Golgi membrane"/>
    <property type="evidence" value="ECO:0007669"/>
    <property type="project" value="TreeGrafter"/>
</dbReference>
<proteinExistence type="predicted"/>
<dbReference type="PANTHER" id="PTHR22746">
    <property type="entry name" value="RAB6A-GEF COMPLEX PARTNER PROTEIN 1"/>
    <property type="match status" value="1"/>
</dbReference>
<dbReference type="AlphaFoldDB" id="A0A0C2WRR6"/>
<feature type="domain" description="RIC1 C-terminal alpha solenoid region" evidence="3">
    <location>
        <begin position="776"/>
        <end position="945"/>
    </location>
</feature>
<dbReference type="GO" id="GO:0042147">
    <property type="term" value="P:retrograde transport, endosome to Golgi"/>
    <property type="evidence" value="ECO:0007669"/>
    <property type="project" value="TreeGrafter"/>
</dbReference>
<dbReference type="Proteomes" id="UP000054097">
    <property type="component" value="Unassembled WGS sequence"/>
</dbReference>